<proteinExistence type="predicted"/>
<feature type="domain" description="Mga helix-turn-helix" evidence="1">
    <location>
        <begin position="81"/>
        <end position="167"/>
    </location>
</feature>
<dbReference type="Proteomes" id="UP000530186">
    <property type="component" value="Unassembled WGS sequence"/>
</dbReference>
<protein>
    <submittedName>
        <fullName evidence="2">Helix-turn-helix domain-containing protein</fullName>
    </submittedName>
</protein>
<name>A0A7V8N2V7_9LACT</name>
<dbReference type="EMBL" id="JACBNY010000038">
    <property type="protein sequence ID" value="MBA0017597.1"/>
    <property type="molecule type" value="Genomic_DNA"/>
</dbReference>
<organism evidence="2 3">
    <name type="scientific">Pseudolactococcus laudensis</name>
    <dbReference type="NCBI Taxonomy" id="1494461"/>
    <lineage>
        <taxon>Bacteria</taxon>
        <taxon>Bacillati</taxon>
        <taxon>Bacillota</taxon>
        <taxon>Bacilli</taxon>
        <taxon>Lactobacillales</taxon>
        <taxon>Streptococcaceae</taxon>
        <taxon>Pseudolactococcus</taxon>
    </lineage>
</organism>
<evidence type="ECO:0000313" key="3">
    <source>
        <dbReference type="Proteomes" id="UP000530186"/>
    </source>
</evidence>
<dbReference type="AlphaFoldDB" id="A0A7V8N2V7"/>
<gene>
    <name evidence="2" type="ORF">HZR21_10945</name>
</gene>
<evidence type="ECO:0000313" key="2">
    <source>
        <dbReference type="EMBL" id="MBA0017597.1"/>
    </source>
</evidence>
<evidence type="ECO:0000259" key="1">
    <source>
        <dbReference type="Pfam" id="PF05043"/>
    </source>
</evidence>
<accession>A0A7V8N2V7</accession>
<sequence length="256" mass="31133">MDKFILSKAEQKQLKLIWYLLNKDNGDALVDEITEVTGISEPLITYYIEKIHNKIDEIFGKKIFRIHKRRNRVQIENFDFFSFQVVRSGYLSNSFFIYFFKEVYHKRFINLAEAVEKRYISYETGKRELLKCKRYLYQFDLTLKKKRKVIDVVEGREKSQRFMYFSLILKQYGHDFELFLELIDNRVTEFLKGLMQEFGVLSTPNLLKIEIFYHIYFDRMKQGYFVPSELDFPDYIHTPFCHLKNFVDESPRFLKR</sequence>
<reference evidence="2 3" key="1">
    <citation type="submission" date="2020-07" db="EMBL/GenBank/DDBJ databases">
        <authorList>
            <person name="Hilgarth M."/>
            <person name="Werum V."/>
            <person name="Vogel R.F."/>
        </authorList>
    </citation>
    <scope>NUCLEOTIDE SEQUENCE [LARGE SCALE GENOMIC DNA]</scope>
    <source>
        <strain evidence="2 3">DSM 28961</strain>
    </source>
</reference>
<comment type="caution">
    <text evidence="2">The sequence shown here is derived from an EMBL/GenBank/DDBJ whole genome shotgun (WGS) entry which is preliminary data.</text>
</comment>
<dbReference type="Pfam" id="PF05043">
    <property type="entry name" value="Mga"/>
    <property type="match status" value="1"/>
</dbReference>
<dbReference type="GeneID" id="303196029"/>
<keyword evidence="3" id="KW-1185">Reference proteome</keyword>
<dbReference type="InterPro" id="IPR007737">
    <property type="entry name" value="Mga_HTH"/>
</dbReference>
<dbReference type="RefSeq" id="WP_180747646.1">
    <property type="nucleotide sequence ID" value="NZ_CBCRWQ010000041.1"/>
</dbReference>